<evidence type="ECO:0000256" key="3">
    <source>
        <dbReference type="ARBA" id="ARBA00022840"/>
    </source>
</evidence>
<dbReference type="EC" id="2.3.1.-" evidence="5"/>
<keyword evidence="5" id="KW-0012">Acyltransferase</keyword>
<dbReference type="PROSITE" id="PS51186">
    <property type="entry name" value="GNAT"/>
    <property type="match status" value="1"/>
</dbReference>
<dbReference type="InterPro" id="IPR003781">
    <property type="entry name" value="CoA-bd"/>
</dbReference>
<dbReference type="SUPFAM" id="SSF51735">
    <property type="entry name" value="NAD(P)-binding Rossmann-fold domains"/>
    <property type="match status" value="1"/>
</dbReference>
<evidence type="ECO:0000313" key="5">
    <source>
        <dbReference type="EMBL" id="MFC3853686.1"/>
    </source>
</evidence>
<gene>
    <name evidence="5" type="ORF">ACFOOG_12655</name>
</gene>
<evidence type="ECO:0000259" key="4">
    <source>
        <dbReference type="PROSITE" id="PS51186"/>
    </source>
</evidence>
<proteinExistence type="predicted"/>
<dbReference type="SUPFAM" id="SSF56059">
    <property type="entry name" value="Glutathione synthetase ATP-binding domain-like"/>
    <property type="match status" value="1"/>
</dbReference>
<dbReference type="InterPro" id="IPR013815">
    <property type="entry name" value="ATP_grasp_subdomain_1"/>
</dbReference>
<dbReference type="InterPro" id="IPR000182">
    <property type="entry name" value="GNAT_dom"/>
</dbReference>
<dbReference type="Gene3D" id="3.40.630.30">
    <property type="match status" value="1"/>
</dbReference>
<dbReference type="Pfam" id="PF13607">
    <property type="entry name" value="Succ_CoA_lig"/>
    <property type="match status" value="1"/>
</dbReference>
<dbReference type="PANTHER" id="PTHR43334:SF1">
    <property type="entry name" value="3-HYDROXYPROPIONATE--COA LIGASE [ADP-FORMING]"/>
    <property type="match status" value="1"/>
</dbReference>
<feature type="domain" description="N-acetyltransferase" evidence="4">
    <location>
        <begin position="726"/>
        <end position="879"/>
    </location>
</feature>
<dbReference type="PANTHER" id="PTHR43334">
    <property type="entry name" value="ACETATE--COA LIGASE [ADP-FORMING]"/>
    <property type="match status" value="1"/>
</dbReference>
<sequence>MADLDAFFQPKSIAVLGASERDGSMGGLVLRNLQASGYPHRILAVNLKRYETVYGVKCIYQIRPQDQIDLAVICLPAKALLRAIKGAAEAGVKAALVLSGGMARDQLGPRTMRRMTGLARRWGIRLMGPNSLGVIVPSFNMNVSFSHIQAKPGSIAYVGMSSALGSALLDWATGRGYGFSHFVTVGARADVSLSDVVDYLAEDRRVKAILLHVENIRNAQRFMTVLRAASKSKKVLVLKTDLHTPVPPGLASRDRLDPAYFDRAGVLLVDNIQTLLGGVETLVRSKPLYSYRVALLGNGLGPVLLAEQELVRQGGLLAQLSGLPQNLLEQTLHGNRTQHNPLVLPASVSPEFVRSMLSAIDQLPDIGAKILVLVPSVKLDVNGVTDVLLEHHRQSRRTLMVVWMGEATVGRARQRLDEAGILNFDMPADAIVAFSTIVQHEKVQANLRGTPEKTTLALPAPEQLQAFDRAKEATAPQALSWDDTRTLLQLFGFDLNGSTFYPTQEALANHPIQAGQPQSVRLLHQYYLHPFAYSGDPQRRWRAVSVDINTRAQLQDAAERLKADCTLHFPDSTQLGFVVQPMRRRLDSLQFSLGITRDSVYGPILLFGRGGTSANVRADRNMALPPLNRTLARMMMRETHVYQLLQEHCRLPLVAEDTLLHALMRLSAMAEQCPWLVGLEMNLMLEGDDRLVVLGSAANVGLWVSPAIPVFPREWITRLERKDQHFILRPIRAEDEPAMKVLFESQPPEALRLRFFGSRLNFEHRELAAMCQVDYHREMVLVLEAENGTLVGEVRGLTRLGKVISMEFAVLLDRSVQKKGLAIAMLAQLEAFARTQGVELMRAEMLHENTGMRNLGLNSGYAIAHQDADMVTIEKSLLQL</sequence>
<dbReference type="SMART" id="SM00881">
    <property type="entry name" value="CoA_binding"/>
    <property type="match status" value="1"/>
</dbReference>
<accession>A0ABV7ZZU3</accession>
<protein>
    <submittedName>
        <fullName evidence="5">GNAT family N-acetyltransferase</fullName>
        <ecNumber evidence="5">2.3.1.-</ecNumber>
    </submittedName>
</protein>
<dbReference type="InterPro" id="IPR036291">
    <property type="entry name" value="NAD(P)-bd_dom_sf"/>
</dbReference>
<dbReference type="GO" id="GO:0016746">
    <property type="term" value="F:acyltransferase activity"/>
    <property type="evidence" value="ECO:0007669"/>
    <property type="project" value="UniProtKB-KW"/>
</dbReference>
<dbReference type="SUPFAM" id="SSF52210">
    <property type="entry name" value="Succinyl-CoA synthetase domains"/>
    <property type="match status" value="2"/>
</dbReference>
<keyword evidence="6" id="KW-1185">Reference proteome</keyword>
<comment type="caution">
    <text evidence="5">The sequence shown here is derived from an EMBL/GenBank/DDBJ whole genome shotgun (WGS) entry which is preliminary data.</text>
</comment>
<reference evidence="6" key="1">
    <citation type="journal article" date="2019" name="Int. J. Syst. Evol. Microbiol.">
        <title>The Global Catalogue of Microorganisms (GCM) 10K type strain sequencing project: providing services to taxonomists for standard genome sequencing and annotation.</title>
        <authorList>
            <consortium name="The Broad Institute Genomics Platform"/>
            <consortium name="The Broad Institute Genome Sequencing Center for Infectious Disease"/>
            <person name="Wu L."/>
            <person name="Ma J."/>
        </authorList>
    </citation>
    <scope>NUCLEOTIDE SEQUENCE [LARGE SCALE GENOMIC DNA]</scope>
    <source>
        <strain evidence="6">IBRC 10765</strain>
    </source>
</reference>
<dbReference type="RefSeq" id="WP_380697075.1">
    <property type="nucleotide sequence ID" value="NZ_JBHRYR010000003.1"/>
</dbReference>
<dbReference type="InterPro" id="IPR032875">
    <property type="entry name" value="Succ_CoA_lig_flav_dom"/>
</dbReference>
<dbReference type="EMBL" id="JBHRYR010000003">
    <property type="protein sequence ID" value="MFC3853686.1"/>
    <property type="molecule type" value="Genomic_DNA"/>
</dbReference>
<evidence type="ECO:0000256" key="2">
    <source>
        <dbReference type="ARBA" id="ARBA00022741"/>
    </source>
</evidence>
<keyword evidence="1" id="KW-0436">Ligase</keyword>
<name>A0ABV7ZZU3_9GAMM</name>
<evidence type="ECO:0000256" key="1">
    <source>
        <dbReference type="ARBA" id="ARBA00022598"/>
    </source>
</evidence>
<dbReference type="InterPro" id="IPR016181">
    <property type="entry name" value="Acyl_CoA_acyltransferase"/>
</dbReference>
<dbReference type="Gene3D" id="3.40.50.261">
    <property type="entry name" value="Succinyl-CoA synthetase domains"/>
    <property type="match status" value="2"/>
</dbReference>
<organism evidence="5 6">
    <name type="scientific">Saccharospirillum mangrovi</name>
    <dbReference type="NCBI Taxonomy" id="2161747"/>
    <lineage>
        <taxon>Bacteria</taxon>
        <taxon>Pseudomonadati</taxon>
        <taxon>Pseudomonadota</taxon>
        <taxon>Gammaproteobacteria</taxon>
        <taxon>Oceanospirillales</taxon>
        <taxon>Saccharospirillaceae</taxon>
        <taxon>Saccharospirillum</taxon>
    </lineage>
</organism>
<dbReference type="Pfam" id="PF13549">
    <property type="entry name" value="ATP-grasp_5"/>
    <property type="match status" value="1"/>
</dbReference>
<dbReference type="Pfam" id="PF13380">
    <property type="entry name" value="CoA_binding_2"/>
    <property type="match status" value="1"/>
</dbReference>
<dbReference type="Gene3D" id="3.30.1490.20">
    <property type="entry name" value="ATP-grasp fold, A domain"/>
    <property type="match status" value="1"/>
</dbReference>
<dbReference type="SUPFAM" id="SSF55729">
    <property type="entry name" value="Acyl-CoA N-acyltransferases (Nat)"/>
    <property type="match status" value="1"/>
</dbReference>
<evidence type="ECO:0000313" key="6">
    <source>
        <dbReference type="Proteomes" id="UP001595617"/>
    </source>
</evidence>
<dbReference type="InterPro" id="IPR051538">
    <property type="entry name" value="Acyl-CoA_Synth/Transferase"/>
</dbReference>
<keyword evidence="3" id="KW-0067">ATP-binding</keyword>
<keyword evidence="5" id="KW-0808">Transferase</keyword>
<dbReference type="Proteomes" id="UP001595617">
    <property type="component" value="Unassembled WGS sequence"/>
</dbReference>
<dbReference type="Gene3D" id="3.30.470.20">
    <property type="entry name" value="ATP-grasp fold, B domain"/>
    <property type="match status" value="1"/>
</dbReference>
<keyword evidence="2" id="KW-0547">Nucleotide-binding</keyword>
<dbReference type="Pfam" id="PF13302">
    <property type="entry name" value="Acetyltransf_3"/>
    <property type="match status" value="1"/>
</dbReference>
<dbReference type="InterPro" id="IPR016102">
    <property type="entry name" value="Succinyl-CoA_synth-like"/>
</dbReference>
<dbReference type="Gene3D" id="3.40.50.720">
    <property type="entry name" value="NAD(P)-binding Rossmann-like Domain"/>
    <property type="match status" value="1"/>
</dbReference>